<evidence type="ECO:0000313" key="1">
    <source>
        <dbReference type="EMBL" id="QHS63857.1"/>
    </source>
</evidence>
<proteinExistence type="predicted"/>
<protein>
    <submittedName>
        <fullName evidence="1">Uncharacterized protein</fullName>
    </submittedName>
</protein>
<organism evidence="1 2">
    <name type="scientific">Chitinophaga agri</name>
    <dbReference type="NCBI Taxonomy" id="2703787"/>
    <lineage>
        <taxon>Bacteria</taxon>
        <taxon>Pseudomonadati</taxon>
        <taxon>Bacteroidota</taxon>
        <taxon>Chitinophagia</taxon>
        <taxon>Chitinophagales</taxon>
        <taxon>Chitinophagaceae</taxon>
        <taxon>Chitinophaga</taxon>
    </lineage>
</organism>
<dbReference type="AlphaFoldDB" id="A0A6B9ZPC9"/>
<gene>
    <name evidence="1" type="ORF">GWR21_31035</name>
</gene>
<reference evidence="1 2" key="1">
    <citation type="submission" date="2020-01" db="EMBL/GenBank/DDBJ databases">
        <title>Complete genome sequence of Chitinophaga sp. H33E-04 isolated from quinoa roots.</title>
        <authorList>
            <person name="Weon H.-Y."/>
            <person name="Lee S.A."/>
        </authorList>
    </citation>
    <scope>NUCLEOTIDE SEQUENCE [LARGE SCALE GENOMIC DNA]</scope>
    <source>
        <strain evidence="1 2">H33E-04</strain>
    </source>
</reference>
<keyword evidence="2" id="KW-1185">Reference proteome</keyword>
<accession>A0A6B9ZPC9</accession>
<dbReference type="Proteomes" id="UP000476411">
    <property type="component" value="Chromosome"/>
</dbReference>
<dbReference type="EMBL" id="CP048113">
    <property type="protein sequence ID" value="QHS63857.1"/>
    <property type="molecule type" value="Genomic_DNA"/>
</dbReference>
<dbReference type="KEGG" id="chih:GWR21_31035"/>
<sequence length="77" mass="9089">MRRPRLSVEYVYTQQHCQGNISRKKGPEVNILPDLLLNRRTHYFLRAKGITCMCGKPLVRLCVNANLYTIRWRMIIA</sequence>
<dbReference type="RefSeq" id="WP_162335573.1">
    <property type="nucleotide sequence ID" value="NZ_CP048113.1"/>
</dbReference>
<evidence type="ECO:0000313" key="2">
    <source>
        <dbReference type="Proteomes" id="UP000476411"/>
    </source>
</evidence>
<name>A0A6B9ZPC9_9BACT</name>